<dbReference type="AlphaFoldDB" id="A0A0F9AC00"/>
<sequence length="53" mass="6276">MKIDEALIKIEEILRQLDPLILFESSLGKQLNDILRKLRDEKREDVISDIKKL</sequence>
<proteinExistence type="predicted"/>
<comment type="caution">
    <text evidence="1">The sequence shown here is derived from an EMBL/GenBank/DDBJ whole genome shotgun (WGS) entry which is preliminary data.</text>
</comment>
<reference evidence="1" key="1">
    <citation type="journal article" date="2015" name="Nature">
        <title>Complex archaea that bridge the gap between prokaryotes and eukaryotes.</title>
        <authorList>
            <person name="Spang A."/>
            <person name="Saw J.H."/>
            <person name="Jorgensen S.L."/>
            <person name="Zaremba-Niedzwiedzka K."/>
            <person name="Martijn J."/>
            <person name="Lind A.E."/>
            <person name="van Eijk R."/>
            <person name="Schleper C."/>
            <person name="Guy L."/>
            <person name="Ettema T.J."/>
        </authorList>
    </citation>
    <scope>NUCLEOTIDE SEQUENCE</scope>
</reference>
<evidence type="ECO:0000313" key="1">
    <source>
        <dbReference type="EMBL" id="KKK95795.1"/>
    </source>
</evidence>
<name>A0A0F9AC00_9ZZZZ</name>
<organism evidence="1">
    <name type="scientific">marine sediment metagenome</name>
    <dbReference type="NCBI Taxonomy" id="412755"/>
    <lineage>
        <taxon>unclassified sequences</taxon>
        <taxon>metagenomes</taxon>
        <taxon>ecological metagenomes</taxon>
    </lineage>
</organism>
<dbReference type="EMBL" id="LAZR01046754">
    <property type="protein sequence ID" value="KKK95795.1"/>
    <property type="molecule type" value="Genomic_DNA"/>
</dbReference>
<protein>
    <submittedName>
        <fullName evidence="1">Uncharacterized protein</fullName>
    </submittedName>
</protein>
<gene>
    <name evidence="1" type="ORF">LCGC14_2669220</name>
</gene>
<accession>A0A0F9AC00</accession>